<proteinExistence type="predicted"/>
<evidence type="ECO:0000256" key="1">
    <source>
        <dbReference type="ARBA" id="ARBA00004141"/>
    </source>
</evidence>
<evidence type="ECO:0000256" key="2">
    <source>
        <dbReference type="ARBA" id="ARBA00022448"/>
    </source>
</evidence>
<sequence>GPAVATWKAVAQTLTHGLDSLSLSIRWAIAIGAMLGVLLGVFDSLLPAHRSRYLPSAAALGLAFVLPASVSLMMALGAILTWLVSCRWPSLTERFAITAAAGLIAGESITGVGASLWQMLR</sequence>
<protein>
    <submittedName>
        <fullName evidence="7">OPT/YSL family transporter</fullName>
    </submittedName>
</protein>
<dbReference type="InterPro" id="IPR004813">
    <property type="entry name" value="OPT"/>
</dbReference>
<dbReference type="EMBL" id="JAFHKJ010000095">
    <property type="protein sequence ID" value="MBN2978316.1"/>
    <property type="molecule type" value="Genomic_DNA"/>
</dbReference>
<keyword evidence="2" id="KW-0813">Transport</keyword>
<dbReference type="AlphaFoldDB" id="A0A9X0YES9"/>
<dbReference type="GO" id="GO:0016020">
    <property type="term" value="C:membrane"/>
    <property type="evidence" value="ECO:0007669"/>
    <property type="project" value="UniProtKB-SubCell"/>
</dbReference>
<name>A0A9X0YES9_9PSED</name>
<dbReference type="GO" id="GO:0035673">
    <property type="term" value="F:oligopeptide transmembrane transporter activity"/>
    <property type="evidence" value="ECO:0007669"/>
    <property type="project" value="InterPro"/>
</dbReference>
<organism evidence="7 8">
    <name type="scientific">Pseudomonas lactucae</name>
    <dbReference type="NCBI Taxonomy" id="2813360"/>
    <lineage>
        <taxon>Bacteria</taxon>
        <taxon>Pseudomonadati</taxon>
        <taxon>Pseudomonadota</taxon>
        <taxon>Gammaproteobacteria</taxon>
        <taxon>Pseudomonadales</taxon>
        <taxon>Pseudomonadaceae</taxon>
        <taxon>Pseudomonas</taxon>
    </lineage>
</organism>
<evidence type="ECO:0000256" key="6">
    <source>
        <dbReference type="SAM" id="Phobius"/>
    </source>
</evidence>
<reference evidence="7 8" key="2">
    <citation type="journal article" date="2023" name="Plant Pathol.">
        <title>Dismantling and reorganizing Pseudomonas marginalis sensu#lato.</title>
        <authorList>
            <person name="Sawada H."/>
            <person name="Fujikawa T."/>
            <person name="Satou M."/>
        </authorList>
    </citation>
    <scope>NUCLEOTIDE SEQUENCE [LARGE SCALE GENOMIC DNA]</scope>
    <source>
        <strain evidence="7 8">MAFF 301381</strain>
    </source>
</reference>
<evidence type="ECO:0000313" key="7">
    <source>
        <dbReference type="EMBL" id="MBN2978316.1"/>
    </source>
</evidence>
<accession>A0A9X0YES9</accession>
<evidence type="ECO:0000313" key="8">
    <source>
        <dbReference type="Proteomes" id="UP001154860"/>
    </source>
</evidence>
<gene>
    <name evidence="7" type="ORF">JWR99_21135</name>
</gene>
<keyword evidence="5 6" id="KW-0472">Membrane</keyword>
<feature type="non-terminal residue" evidence="7">
    <location>
        <position position="1"/>
    </location>
</feature>
<reference evidence="7 8" key="1">
    <citation type="journal article" date="2021" name="Int. J. Syst. Evol. Microbiol.">
        <title>Pseudomonas lactucae sp. nov., a pathogen causing bacterial rot of lettuce in Japan.</title>
        <authorList>
            <person name="Sawada H."/>
            <person name="Fujikawa T."/>
            <person name="Satou M."/>
        </authorList>
    </citation>
    <scope>NUCLEOTIDE SEQUENCE [LARGE SCALE GENOMIC DNA]</scope>
    <source>
        <strain evidence="7 8">MAFF 301381</strain>
    </source>
</reference>
<dbReference type="RefSeq" id="WP_205520124.1">
    <property type="nucleotide sequence ID" value="NZ_JAFHKJ010000095.1"/>
</dbReference>
<dbReference type="Pfam" id="PF03169">
    <property type="entry name" value="OPT"/>
    <property type="match status" value="1"/>
</dbReference>
<comment type="caution">
    <text evidence="7">The sequence shown here is derived from an EMBL/GenBank/DDBJ whole genome shotgun (WGS) entry which is preliminary data.</text>
</comment>
<feature type="transmembrane region" description="Helical" evidence="6">
    <location>
        <begin position="25"/>
        <end position="46"/>
    </location>
</feature>
<evidence type="ECO:0000256" key="4">
    <source>
        <dbReference type="ARBA" id="ARBA00022989"/>
    </source>
</evidence>
<comment type="subcellular location">
    <subcellularLocation>
        <location evidence="1">Membrane</location>
        <topology evidence="1">Multi-pass membrane protein</topology>
    </subcellularLocation>
</comment>
<evidence type="ECO:0000256" key="5">
    <source>
        <dbReference type="ARBA" id="ARBA00023136"/>
    </source>
</evidence>
<feature type="transmembrane region" description="Helical" evidence="6">
    <location>
        <begin position="58"/>
        <end position="83"/>
    </location>
</feature>
<keyword evidence="4 6" id="KW-1133">Transmembrane helix</keyword>
<feature type="transmembrane region" description="Helical" evidence="6">
    <location>
        <begin position="95"/>
        <end position="117"/>
    </location>
</feature>
<keyword evidence="8" id="KW-1185">Reference proteome</keyword>
<evidence type="ECO:0000256" key="3">
    <source>
        <dbReference type="ARBA" id="ARBA00022692"/>
    </source>
</evidence>
<keyword evidence="3 6" id="KW-0812">Transmembrane</keyword>
<dbReference type="Proteomes" id="UP001154860">
    <property type="component" value="Unassembled WGS sequence"/>
</dbReference>